<evidence type="ECO:0000256" key="4">
    <source>
        <dbReference type="ARBA" id="ARBA00022692"/>
    </source>
</evidence>
<dbReference type="InterPro" id="IPR058533">
    <property type="entry name" value="Cation_efflux_TM"/>
</dbReference>
<accession>A0A971M3T2</accession>
<evidence type="ECO:0000313" key="14">
    <source>
        <dbReference type="Proteomes" id="UP000777265"/>
    </source>
</evidence>
<sequence length="198" mass="21704">MDDPYRRGIRLEYFTITYNIFEAAASMFFGGIAGSIALIGFGLDSVIESLSGGILLWRLRKHEALAEEEEEKTEKRAVKFVAATFFILGAYVLFESAKKLIFQEIPEPSLPGIVIAALSTVIMPLLAHKKLKTAAEIGSKALAADSKETLACALLSMALLLGLGLNYTVGIWWADPVVGLLIVFFLFREGWEGWRGGD</sequence>
<evidence type="ECO:0000256" key="10">
    <source>
        <dbReference type="ARBA" id="ARBA00023329"/>
    </source>
</evidence>
<feature type="transmembrane region" description="Helical" evidence="11">
    <location>
        <begin position="77"/>
        <end position="94"/>
    </location>
</feature>
<dbReference type="SUPFAM" id="SSF161111">
    <property type="entry name" value="Cation efflux protein transmembrane domain-like"/>
    <property type="match status" value="1"/>
</dbReference>
<gene>
    <name evidence="13" type="ORF">GXY80_07780</name>
</gene>
<evidence type="ECO:0000256" key="6">
    <source>
        <dbReference type="ARBA" id="ARBA00022833"/>
    </source>
</evidence>
<dbReference type="PANTHER" id="PTHR31937:SF2">
    <property type="entry name" value="TRANSMEMBRANE PROTEIN 163"/>
    <property type="match status" value="1"/>
</dbReference>
<dbReference type="Proteomes" id="UP000777265">
    <property type="component" value="Unassembled WGS sequence"/>
</dbReference>
<dbReference type="Pfam" id="PF01545">
    <property type="entry name" value="Cation_efflux"/>
    <property type="match status" value="1"/>
</dbReference>
<evidence type="ECO:0000256" key="1">
    <source>
        <dbReference type="ARBA" id="ARBA00004146"/>
    </source>
</evidence>
<dbReference type="GO" id="GO:0016020">
    <property type="term" value="C:membrane"/>
    <property type="evidence" value="ECO:0007669"/>
    <property type="project" value="InterPro"/>
</dbReference>
<dbReference type="InterPro" id="IPR027469">
    <property type="entry name" value="Cation_efflux_TMD_sf"/>
</dbReference>
<dbReference type="PANTHER" id="PTHR31937">
    <property type="entry name" value="TRANSMEMBRANE PROTEIN 163"/>
    <property type="match status" value="1"/>
</dbReference>
<dbReference type="GO" id="GO:0031410">
    <property type="term" value="C:cytoplasmic vesicle"/>
    <property type="evidence" value="ECO:0007669"/>
    <property type="project" value="UniProtKB-KW"/>
</dbReference>
<keyword evidence="9 11" id="KW-0472">Membrane</keyword>
<dbReference type="InterPro" id="IPR026765">
    <property type="entry name" value="Tmem163"/>
</dbReference>
<reference evidence="13" key="1">
    <citation type="journal article" date="2020" name="Biotechnol. Biofuels">
        <title>New insights from the biogas microbiome by comprehensive genome-resolved metagenomics of nearly 1600 species originating from multiple anaerobic digesters.</title>
        <authorList>
            <person name="Campanaro S."/>
            <person name="Treu L."/>
            <person name="Rodriguez-R L.M."/>
            <person name="Kovalovszki A."/>
            <person name="Ziels R.M."/>
            <person name="Maus I."/>
            <person name="Zhu X."/>
            <person name="Kougias P.G."/>
            <person name="Basile A."/>
            <person name="Luo G."/>
            <person name="Schluter A."/>
            <person name="Konstantinidis K.T."/>
            <person name="Angelidaki I."/>
        </authorList>
    </citation>
    <scope>NUCLEOTIDE SEQUENCE</scope>
    <source>
        <strain evidence="13">AS06rmzACSIP_7</strain>
    </source>
</reference>
<name>A0A971M3T2_9BACT</name>
<dbReference type="EMBL" id="JAAYEE010000127">
    <property type="protein sequence ID" value="NLW35365.1"/>
    <property type="molecule type" value="Genomic_DNA"/>
</dbReference>
<evidence type="ECO:0000259" key="12">
    <source>
        <dbReference type="Pfam" id="PF01545"/>
    </source>
</evidence>
<organism evidence="13 14">
    <name type="scientific">Syntrophorhabdus aromaticivorans</name>
    <dbReference type="NCBI Taxonomy" id="328301"/>
    <lineage>
        <taxon>Bacteria</taxon>
        <taxon>Pseudomonadati</taxon>
        <taxon>Thermodesulfobacteriota</taxon>
        <taxon>Syntrophorhabdia</taxon>
        <taxon>Syntrophorhabdales</taxon>
        <taxon>Syntrophorhabdaceae</taxon>
        <taxon>Syntrophorhabdus</taxon>
    </lineage>
</organism>
<feature type="transmembrane region" description="Helical" evidence="11">
    <location>
        <begin position="148"/>
        <end position="165"/>
    </location>
</feature>
<evidence type="ECO:0000256" key="3">
    <source>
        <dbReference type="ARBA" id="ARBA00008731"/>
    </source>
</evidence>
<dbReference type="Gene3D" id="1.20.1510.10">
    <property type="entry name" value="Cation efflux protein transmembrane domain"/>
    <property type="match status" value="1"/>
</dbReference>
<evidence type="ECO:0000256" key="9">
    <source>
        <dbReference type="ARBA" id="ARBA00023136"/>
    </source>
</evidence>
<evidence type="ECO:0000256" key="2">
    <source>
        <dbReference type="ARBA" id="ARBA00004644"/>
    </source>
</evidence>
<dbReference type="GO" id="GO:0008324">
    <property type="term" value="F:monoatomic cation transmembrane transporter activity"/>
    <property type="evidence" value="ECO:0007669"/>
    <property type="project" value="InterPro"/>
</dbReference>
<keyword evidence="6" id="KW-0862">Zinc</keyword>
<comment type="similarity">
    <text evidence="3">Belongs to the TMEM163 family.</text>
</comment>
<evidence type="ECO:0000256" key="5">
    <source>
        <dbReference type="ARBA" id="ARBA00022753"/>
    </source>
</evidence>
<keyword evidence="5" id="KW-0967">Endosome</keyword>
<evidence type="ECO:0000256" key="7">
    <source>
        <dbReference type="ARBA" id="ARBA00022989"/>
    </source>
</evidence>
<dbReference type="AlphaFoldDB" id="A0A971M3T2"/>
<evidence type="ECO:0000256" key="8">
    <source>
        <dbReference type="ARBA" id="ARBA00023018"/>
    </source>
</evidence>
<feature type="domain" description="Cation efflux protein transmembrane" evidence="12">
    <location>
        <begin position="18"/>
        <end position="192"/>
    </location>
</feature>
<proteinExistence type="inferred from homology"/>
<evidence type="ECO:0000256" key="11">
    <source>
        <dbReference type="SAM" id="Phobius"/>
    </source>
</evidence>
<reference evidence="13" key="2">
    <citation type="submission" date="2020-01" db="EMBL/GenBank/DDBJ databases">
        <authorList>
            <person name="Campanaro S."/>
        </authorList>
    </citation>
    <scope>NUCLEOTIDE SEQUENCE</scope>
    <source>
        <strain evidence="13">AS06rmzACSIP_7</strain>
    </source>
</reference>
<protein>
    <submittedName>
        <fullName evidence="13">Cation transporter</fullName>
    </submittedName>
</protein>
<evidence type="ECO:0000313" key="13">
    <source>
        <dbReference type="EMBL" id="NLW35365.1"/>
    </source>
</evidence>
<keyword evidence="4 11" id="KW-0812">Transmembrane</keyword>
<keyword evidence="8" id="KW-0770">Synapse</keyword>
<keyword evidence="10" id="KW-0968">Cytoplasmic vesicle</keyword>
<keyword evidence="7 11" id="KW-1133">Transmembrane helix</keyword>
<feature type="transmembrane region" description="Helical" evidence="11">
    <location>
        <begin position="109"/>
        <end position="127"/>
    </location>
</feature>
<comment type="subcellular location">
    <subcellularLocation>
        <location evidence="2">Cytoplasmic vesicle</location>
        <location evidence="2">Secretory vesicle</location>
        <location evidence="2">Synaptic vesicle membrane</location>
        <topology evidence="2">Multi-pass membrane protein</topology>
    </subcellularLocation>
    <subcellularLocation>
        <location evidence="1">Early endosome membrane</location>
    </subcellularLocation>
</comment>
<comment type="caution">
    <text evidence="13">The sequence shown here is derived from an EMBL/GenBank/DDBJ whole genome shotgun (WGS) entry which is preliminary data.</text>
</comment>